<dbReference type="GO" id="GO:0008422">
    <property type="term" value="F:beta-glucosidase activity"/>
    <property type="evidence" value="ECO:0007669"/>
    <property type="project" value="UniProtKB-EC"/>
</dbReference>
<evidence type="ECO:0000256" key="11">
    <source>
        <dbReference type="SAM" id="MobiDB-lite"/>
    </source>
</evidence>
<feature type="region of interest" description="Disordered" evidence="11">
    <location>
        <begin position="20"/>
        <end position="48"/>
    </location>
</feature>
<dbReference type="GeneID" id="66074407"/>
<dbReference type="InterPro" id="IPR013783">
    <property type="entry name" value="Ig-like_fold"/>
</dbReference>
<dbReference type="SMART" id="SM01217">
    <property type="entry name" value="Fn3_like"/>
    <property type="match status" value="1"/>
</dbReference>
<keyword evidence="12" id="KW-0732">Signal</keyword>
<accession>A0A9P7UU53</accession>
<dbReference type="SUPFAM" id="SSF51445">
    <property type="entry name" value="(Trans)glycosidases"/>
    <property type="match status" value="1"/>
</dbReference>
<evidence type="ECO:0000256" key="8">
    <source>
        <dbReference type="ARBA" id="ARBA00023277"/>
    </source>
</evidence>
<dbReference type="Proteomes" id="UP001049176">
    <property type="component" value="Chromosome 3"/>
</dbReference>
<evidence type="ECO:0000259" key="13">
    <source>
        <dbReference type="SMART" id="SM01217"/>
    </source>
</evidence>
<keyword evidence="9" id="KW-0326">Glycosidase</keyword>
<evidence type="ECO:0000313" key="14">
    <source>
        <dbReference type="EMBL" id="KAG7094502.1"/>
    </source>
</evidence>
<keyword evidence="7" id="KW-0325">Glycoprotein</keyword>
<dbReference type="InterPro" id="IPR036962">
    <property type="entry name" value="Glyco_hydro_3_N_sf"/>
</dbReference>
<evidence type="ECO:0000256" key="10">
    <source>
        <dbReference type="ARBA" id="ARBA00023326"/>
    </source>
</evidence>
<dbReference type="PRINTS" id="PR00133">
    <property type="entry name" value="GLHYDRLASE3"/>
</dbReference>
<dbReference type="Gene3D" id="3.20.20.300">
    <property type="entry name" value="Glycoside hydrolase, family 3, N-terminal domain"/>
    <property type="match status" value="1"/>
</dbReference>
<evidence type="ECO:0000256" key="12">
    <source>
        <dbReference type="SAM" id="SignalP"/>
    </source>
</evidence>
<dbReference type="RefSeq" id="XP_043010972.1">
    <property type="nucleotide sequence ID" value="XM_043149888.1"/>
</dbReference>
<dbReference type="EC" id="3.2.1.21" evidence="4"/>
<dbReference type="Pfam" id="PF01915">
    <property type="entry name" value="Glyco_hydro_3_C"/>
    <property type="match status" value="1"/>
</dbReference>
<dbReference type="KEGG" id="more:E1B28_005331"/>
<comment type="similarity">
    <text evidence="3">Belongs to the glycosyl hydrolase 3 family.</text>
</comment>
<dbReference type="SUPFAM" id="SSF52279">
    <property type="entry name" value="Beta-D-glucan exohydrolase, C-terminal domain"/>
    <property type="match status" value="1"/>
</dbReference>
<dbReference type="PANTHER" id="PTHR42715">
    <property type="entry name" value="BETA-GLUCOSIDASE"/>
    <property type="match status" value="1"/>
</dbReference>
<dbReference type="InterPro" id="IPR036881">
    <property type="entry name" value="Glyco_hydro_3_C_sf"/>
</dbReference>
<feature type="chain" id="PRO_5040260918" description="beta-glucosidase" evidence="12">
    <location>
        <begin position="21"/>
        <end position="900"/>
    </location>
</feature>
<dbReference type="Pfam" id="PF14310">
    <property type="entry name" value="Fn3-like"/>
    <property type="match status" value="1"/>
</dbReference>
<dbReference type="Pfam" id="PF00933">
    <property type="entry name" value="Glyco_hydro_3"/>
    <property type="match status" value="1"/>
</dbReference>
<gene>
    <name evidence="14" type="ORF">E1B28_005331</name>
</gene>
<dbReference type="GO" id="GO:0030245">
    <property type="term" value="P:cellulose catabolic process"/>
    <property type="evidence" value="ECO:0007669"/>
    <property type="project" value="UniProtKB-KW"/>
</dbReference>
<evidence type="ECO:0000256" key="9">
    <source>
        <dbReference type="ARBA" id="ARBA00023295"/>
    </source>
</evidence>
<dbReference type="OrthoDB" id="416222at2759"/>
<dbReference type="InterPro" id="IPR026891">
    <property type="entry name" value="Fn3-like"/>
</dbReference>
<dbReference type="EMBL" id="CM032183">
    <property type="protein sequence ID" value="KAG7094502.1"/>
    <property type="molecule type" value="Genomic_DNA"/>
</dbReference>
<dbReference type="Gene3D" id="2.60.40.10">
    <property type="entry name" value="Immunoglobulins"/>
    <property type="match status" value="1"/>
</dbReference>
<evidence type="ECO:0000256" key="2">
    <source>
        <dbReference type="ARBA" id="ARBA00004987"/>
    </source>
</evidence>
<feature type="compositionally biased region" description="Low complexity" evidence="11">
    <location>
        <begin position="69"/>
        <end position="106"/>
    </location>
</feature>
<proteinExistence type="inferred from homology"/>
<evidence type="ECO:0000256" key="5">
    <source>
        <dbReference type="ARBA" id="ARBA00022801"/>
    </source>
</evidence>
<dbReference type="PANTHER" id="PTHR42715:SF2">
    <property type="entry name" value="BETA-GLUCOSIDASE F-RELATED"/>
    <property type="match status" value="1"/>
</dbReference>
<keyword evidence="6" id="KW-0136">Cellulose degradation</keyword>
<dbReference type="FunFam" id="3.40.50.1700:FF:000003">
    <property type="entry name" value="Probable beta-glucosidase"/>
    <property type="match status" value="1"/>
</dbReference>
<comment type="caution">
    <text evidence="14">The sequence shown here is derived from an EMBL/GenBank/DDBJ whole genome shotgun (WGS) entry which is preliminary data.</text>
</comment>
<dbReference type="InterPro" id="IPR017853">
    <property type="entry name" value="GH"/>
</dbReference>
<dbReference type="InterPro" id="IPR002772">
    <property type="entry name" value="Glyco_hydro_3_C"/>
</dbReference>
<dbReference type="Gene3D" id="3.40.50.1700">
    <property type="entry name" value="Glycoside hydrolase family 3 C-terminal domain"/>
    <property type="match status" value="1"/>
</dbReference>
<comment type="catalytic activity">
    <reaction evidence="1">
        <text>Hydrolysis of terminal, non-reducing beta-D-glucosyl residues with release of beta-D-glucose.</text>
        <dbReference type="EC" id="3.2.1.21"/>
    </reaction>
</comment>
<keyword evidence="10" id="KW-0624">Polysaccharide degradation</keyword>
<evidence type="ECO:0000256" key="1">
    <source>
        <dbReference type="ARBA" id="ARBA00000448"/>
    </source>
</evidence>
<feature type="signal peptide" evidence="12">
    <location>
        <begin position="1"/>
        <end position="20"/>
    </location>
</feature>
<feature type="domain" description="Fibronectin type III-like" evidence="13">
    <location>
        <begin position="820"/>
        <end position="889"/>
    </location>
</feature>
<feature type="region of interest" description="Disordered" evidence="11">
    <location>
        <begin position="69"/>
        <end position="114"/>
    </location>
</feature>
<sequence length="900" mass="96946">MVPLWLVVLPLALAQPATLSFPGSQSQSSSTSESLSASNPASTTPTSTFSSISISVSISVSTSITASASSNSALSSPSGSTISVSSNSTTGSTAPTSTAINATTTTHLEPPATSSAIVTRKTVPIHPYTFEPFPVPSQPSIPGVFPDTDPRHPPEVGAPVVPNFERAWAAAYRKAQGKIVDLSLEEKVNVTTGVGWMGGRCVGNIPDVGDFPGLCLEDSPLGVRFGDFATGFPAGINAAATWNRDLIRARGIAMGAEFVGKGVNIALGPMMNMGRVAQGGRNWEGFGADPFLTGESAYETILGMQQSGVQACAKHYIFNEQEHKRTQSSSIVDDRTAHEIYAHPFLRSVMAGVASVMCSYNLINGTYACEDDKTMNDILKREYAFQGFIMSDWQATMSTISAITGLDMTMPGDVTFNSGDSYFGGNLTAYVNNGTIPEARVDDMATRIIAGWYLLHQDAPSYPQVNFDAFKPDNEPTNDHIDVQDDHADVVRKIGAASTILLKNENGALPLTGRERRIFLAGSDGGPPKIGPNRFSDQGGLEDGILAMGWGSGTANFTYLISPYEAIQQRARKHRTTVSWSFDDFDLPRAGNMAIKQSAALVFIASDSGEQYINFDQNEGDRRNLTAWHGGDDLVLAVAAQNNNTIVIVNSVGPLIVEPWIEHPNVTAVLWAGLQGNEAGNAIADVLYGDWNPSGRLPYTIAKRLEDYSTGLVLGGGPQDILAIPYEDGLQIDYRHFDANNIEPRFEFGFGLSYTDFEYSDLRIERVPNLGGMFSENERAWDQGKVSPIAVGSSTAIWLHRPAFKVSFNIRNVGGVYGGEVPQVYLNFPRSSGEPPSVLRGFTNTAVQPGWSKRVEIVLSRYDASIWDVEAQGWRKPNGRIGVTVGRSSRDKKLNGHLPV</sequence>
<keyword evidence="15" id="KW-1185">Reference proteome</keyword>
<evidence type="ECO:0000256" key="3">
    <source>
        <dbReference type="ARBA" id="ARBA00005336"/>
    </source>
</evidence>
<evidence type="ECO:0000256" key="7">
    <source>
        <dbReference type="ARBA" id="ARBA00023180"/>
    </source>
</evidence>
<reference evidence="14" key="1">
    <citation type="journal article" date="2021" name="Genome Biol. Evol.">
        <title>The assembled and annotated genome of the fairy-ring fungus Marasmius oreades.</title>
        <authorList>
            <person name="Hiltunen M."/>
            <person name="Ament-Velasquez S.L."/>
            <person name="Johannesson H."/>
        </authorList>
    </citation>
    <scope>NUCLEOTIDE SEQUENCE</scope>
    <source>
        <strain evidence="14">03SP1</strain>
    </source>
</reference>
<organism evidence="14 15">
    <name type="scientific">Marasmius oreades</name>
    <name type="common">fairy-ring Marasmius</name>
    <dbReference type="NCBI Taxonomy" id="181124"/>
    <lineage>
        <taxon>Eukaryota</taxon>
        <taxon>Fungi</taxon>
        <taxon>Dikarya</taxon>
        <taxon>Basidiomycota</taxon>
        <taxon>Agaricomycotina</taxon>
        <taxon>Agaricomycetes</taxon>
        <taxon>Agaricomycetidae</taxon>
        <taxon>Agaricales</taxon>
        <taxon>Marasmiineae</taxon>
        <taxon>Marasmiaceae</taxon>
        <taxon>Marasmius</taxon>
    </lineage>
</organism>
<evidence type="ECO:0000256" key="4">
    <source>
        <dbReference type="ARBA" id="ARBA00012744"/>
    </source>
</evidence>
<comment type="pathway">
    <text evidence="2">Glycan metabolism; cellulose degradation.</text>
</comment>
<dbReference type="InterPro" id="IPR050288">
    <property type="entry name" value="Cellulose_deg_GH3"/>
</dbReference>
<dbReference type="AlphaFoldDB" id="A0A9P7UU53"/>
<evidence type="ECO:0000256" key="6">
    <source>
        <dbReference type="ARBA" id="ARBA00023001"/>
    </source>
</evidence>
<dbReference type="InterPro" id="IPR001764">
    <property type="entry name" value="Glyco_hydro_3_N"/>
</dbReference>
<evidence type="ECO:0000313" key="15">
    <source>
        <dbReference type="Proteomes" id="UP001049176"/>
    </source>
</evidence>
<keyword evidence="8" id="KW-0119">Carbohydrate metabolism</keyword>
<protein>
    <recommendedName>
        <fullName evidence="4">beta-glucosidase</fullName>
        <ecNumber evidence="4">3.2.1.21</ecNumber>
    </recommendedName>
</protein>
<dbReference type="FunFam" id="3.20.20.300:FF:000002">
    <property type="entry name" value="Probable beta-glucosidase"/>
    <property type="match status" value="1"/>
</dbReference>
<name>A0A9P7UU53_9AGAR</name>
<keyword evidence="5" id="KW-0378">Hydrolase</keyword>